<evidence type="ECO:0000256" key="1">
    <source>
        <dbReference type="SAM" id="SignalP"/>
    </source>
</evidence>
<dbReference type="EMBL" id="HF935432">
    <property type="protein sequence ID" value="CCX08808.1"/>
    <property type="molecule type" value="Genomic_DNA"/>
</dbReference>
<keyword evidence="3" id="KW-1185">Reference proteome</keyword>
<organism evidence="2 3">
    <name type="scientific">Pyronema omphalodes (strain CBS 100304)</name>
    <name type="common">Pyronema confluens</name>
    <dbReference type="NCBI Taxonomy" id="1076935"/>
    <lineage>
        <taxon>Eukaryota</taxon>
        <taxon>Fungi</taxon>
        <taxon>Dikarya</taxon>
        <taxon>Ascomycota</taxon>
        <taxon>Pezizomycotina</taxon>
        <taxon>Pezizomycetes</taxon>
        <taxon>Pezizales</taxon>
        <taxon>Pyronemataceae</taxon>
        <taxon>Pyronema</taxon>
    </lineage>
</organism>
<evidence type="ECO:0000313" key="2">
    <source>
        <dbReference type="EMBL" id="CCX08808.1"/>
    </source>
</evidence>
<reference evidence="2 3" key="1">
    <citation type="journal article" date="2013" name="PLoS Genet.">
        <title>The genome and development-dependent transcriptomes of Pyronema confluens: a window into fungal evolution.</title>
        <authorList>
            <person name="Traeger S."/>
            <person name="Altegoer F."/>
            <person name="Freitag M."/>
            <person name="Gabaldon T."/>
            <person name="Kempken F."/>
            <person name="Kumar A."/>
            <person name="Marcet-Houben M."/>
            <person name="Poggeler S."/>
            <person name="Stajich J.E."/>
            <person name="Nowrousian M."/>
        </authorList>
    </citation>
    <scope>NUCLEOTIDE SEQUENCE [LARGE SCALE GENOMIC DNA]</scope>
    <source>
        <strain evidence="3">CBS 100304</strain>
        <tissue evidence="2">Vegetative mycelium</tissue>
    </source>
</reference>
<accession>U4L1Z7</accession>
<dbReference type="AlphaFoldDB" id="U4L1Z7"/>
<evidence type="ECO:0000313" key="3">
    <source>
        <dbReference type="Proteomes" id="UP000018144"/>
    </source>
</evidence>
<name>U4L1Z7_PYROM</name>
<feature type="chain" id="PRO_5004651835" evidence="1">
    <location>
        <begin position="18"/>
        <end position="78"/>
    </location>
</feature>
<dbReference type="OMA" id="YANEVDC"/>
<gene>
    <name evidence="2" type="ORF">PCON_08401</name>
</gene>
<proteinExistence type="predicted"/>
<dbReference type="Proteomes" id="UP000018144">
    <property type="component" value="Unassembled WGS sequence"/>
</dbReference>
<protein>
    <submittedName>
        <fullName evidence="2">Uncharacterized protein</fullName>
    </submittedName>
</protein>
<dbReference type="OrthoDB" id="5343552at2759"/>
<keyword evidence="1" id="KW-0732">Signal</keyword>
<feature type="signal peptide" evidence="1">
    <location>
        <begin position="1"/>
        <end position="17"/>
    </location>
</feature>
<sequence>MRFFILTSLVLTASAVAVTKVPDKYDPDFCDHGTALCDMATTFEDCSNGYIKFMEACMATGCIQWFDDPLRHCRKSPK</sequence>